<protein>
    <submittedName>
        <fullName evidence="2">Uncharacterized protein</fullName>
    </submittedName>
</protein>
<proteinExistence type="predicted"/>
<dbReference type="AlphaFoldDB" id="A0A1I4I3J0"/>
<dbReference type="Proteomes" id="UP000199048">
    <property type="component" value="Unassembled WGS sequence"/>
</dbReference>
<feature type="signal peptide" evidence="1">
    <location>
        <begin position="1"/>
        <end position="31"/>
    </location>
</feature>
<feature type="chain" id="PRO_5011658978" evidence="1">
    <location>
        <begin position="32"/>
        <end position="187"/>
    </location>
</feature>
<organism evidence="2 3">
    <name type="scientific">Methylobacterium pseudosasicola</name>
    <dbReference type="NCBI Taxonomy" id="582667"/>
    <lineage>
        <taxon>Bacteria</taxon>
        <taxon>Pseudomonadati</taxon>
        <taxon>Pseudomonadota</taxon>
        <taxon>Alphaproteobacteria</taxon>
        <taxon>Hyphomicrobiales</taxon>
        <taxon>Methylobacteriaceae</taxon>
        <taxon>Methylobacterium</taxon>
    </lineage>
</organism>
<dbReference type="OrthoDB" id="8224528at2"/>
<keyword evidence="3" id="KW-1185">Reference proteome</keyword>
<accession>A0A1I4I3J0</accession>
<name>A0A1I4I3J0_9HYPH</name>
<gene>
    <name evidence="2" type="ORF">SAMN05192568_1005205</name>
</gene>
<evidence type="ECO:0000313" key="2">
    <source>
        <dbReference type="EMBL" id="SFL48326.1"/>
    </source>
</evidence>
<sequence>MRRKHAPFVSMVTQGPVLLCAALLCSTAALAEDMPRQGEFRITYTSTTPVAPKPVMIGTNRTASATINMMTAVNESNGKLLHNMAGRCTSAPIMDNDAKTFENHGYCDYVDADGDHVFEKWDYPVQPMAAATEGTGEWIGGTGKFAGLTGTMKIRSRRLTTLTEGAVQVTGEKLGSYSFQNTVADAK</sequence>
<evidence type="ECO:0000313" key="3">
    <source>
        <dbReference type="Proteomes" id="UP000199048"/>
    </source>
</evidence>
<keyword evidence="1" id="KW-0732">Signal</keyword>
<dbReference type="RefSeq" id="WP_139234062.1">
    <property type="nucleotide sequence ID" value="NZ_FOTK01000005.1"/>
</dbReference>
<reference evidence="3" key="1">
    <citation type="submission" date="2016-10" db="EMBL/GenBank/DDBJ databases">
        <authorList>
            <person name="Varghese N."/>
            <person name="Submissions S."/>
        </authorList>
    </citation>
    <scope>NUCLEOTIDE SEQUENCE [LARGE SCALE GENOMIC DNA]</scope>
    <source>
        <strain evidence="3">BL36</strain>
    </source>
</reference>
<evidence type="ECO:0000256" key="1">
    <source>
        <dbReference type="SAM" id="SignalP"/>
    </source>
</evidence>
<dbReference type="EMBL" id="FOTK01000005">
    <property type="protein sequence ID" value="SFL48326.1"/>
    <property type="molecule type" value="Genomic_DNA"/>
</dbReference>